<dbReference type="InterPro" id="IPR059177">
    <property type="entry name" value="GH29D-like_dom"/>
</dbReference>
<dbReference type="InterPro" id="IPR045939">
    <property type="entry name" value="YhcR_N"/>
</dbReference>
<evidence type="ECO:0000313" key="4">
    <source>
        <dbReference type="Proteomes" id="UP000606653"/>
    </source>
</evidence>
<proteinExistence type="predicted"/>
<dbReference type="Pfam" id="PF13290">
    <property type="entry name" value="CHB_HEX_C_1"/>
    <property type="match status" value="1"/>
</dbReference>
<reference evidence="4" key="1">
    <citation type="journal article" date="2019" name="Int. J. Syst. Evol. Microbiol.">
        <title>The Global Catalogue of Microorganisms (GCM) 10K type strain sequencing project: providing services to taxonomists for standard genome sequencing and annotation.</title>
        <authorList>
            <consortium name="The Broad Institute Genomics Platform"/>
            <consortium name="The Broad Institute Genome Sequencing Center for Infectious Disease"/>
            <person name="Wu L."/>
            <person name="Ma J."/>
        </authorList>
    </citation>
    <scope>NUCLEOTIDE SEQUENCE [LARGE SCALE GENOMIC DNA]</scope>
    <source>
        <strain evidence="4">CGMCC 1.6964</strain>
    </source>
</reference>
<evidence type="ECO:0000259" key="1">
    <source>
        <dbReference type="Pfam" id="PF13290"/>
    </source>
</evidence>
<dbReference type="RefSeq" id="WP_018977483.1">
    <property type="nucleotide sequence ID" value="NZ_BMLN01000003.1"/>
</dbReference>
<protein>
    <submittedName>
        <fullName evidence="3">Uncharacterized protein</fullName>
    </submittedName>
</protein>
<feature type="domain" description="GH29D-like beta-sandwich" evidence="1">
    <location>
        <begin position="179"/>
        <end position="239"/>
    </location>
</feature>
<feature type="domain" description="Endonuclease YhcR N-terminal" evidence="2">
    <location>
        <begin position="51"/>
        <end position="161"/>
    </location>
</feature>
<dbReference type="EMBL" id="BMLN01000003">
    <property type="protein sequence ID" value="GGN95785.1"/>
    <property type="molecule type" value="Genomic_DNA"/>
</dbReference>
<keyword evidence="4" id="KW-1185">Reference proteome</keyword>
<evidence type="ECO:0000313" key="3">
    <source>
        <dbReference type="EMBL" id="GGN95785.1"/>
    </source>
</evidence>
<dbReference type="Proteomes" id="UP000606653">
    <property type="component" value="Unassembled WGS sequence"/>
</dbReference>
<accession>A0ABQ2KWY0</accession>
<organism evidence="3 4">
    <name type="scientific">Saccharibacillus kuerlensis</name>
    <dbReference type="NCBI Taxonomy" id="459527"/>
    <lineage>
        <taxon>Bacteria</taxon>
        <taxon>Bacillati</taxon>
        <taxon>Bacillota</taxon>
        <taxon>Bacilli</taxon>
        <taxon>Bacillales</taxon>
        <taxon>Paenibacillaceae</taxon>
        <taxon>Saccharibacillus</taxon>
    </lineage>
</organism>
<evidence type="ECO:0000259" key="2">
    <source>
        <dbReference type="Pfam" id="PF19886"/>
    </source>
</evidence>
<sequence>MTFWEKHKLRKLLTAFTAGTLLVSGSLPGTVKPRSAYAEAQFDIQQASAPLSVADAQLLNNNKEVASVSGYIIGVVISASSHKLEPEADGAYAVDTNILIADSPQETDRSKTIAVQLPSGALRSGYNLKDHPELRGQSIVVTGSLEAYYSQTGLKNPTSIERHTPAAPTQTMPVQADISSGTVKSGTAITLRTGTPDASIQVEINGNAPIPYTDPILIEGPTSIRAYAEAQGLERSQISEFSYTTLQKTSIYEARQIAEGQSVWVEGTVTYVEESGSALNIYVQDSEAGIVVRASGAPAVQAGDVIEVSGKLGLYRELLQINANASDLTVT</sequence>
<dbReference type="Pfam" id="PF19886">
    <property type="entry name" value="DUF6359"/>
    <property type="match status" value="1"/>
</dbReference>
<comment type="caution">
    <text evidence="3">The sequence shown here is derived from an EMBL/GenBank/DDBJ whole genome shotgun (WGS) entry which is preliminary data.</text>
</comment>
<name>A0ABQ2KWY0_9BACL</name>
<gene>
    <name evidence="3" type="ORF">GCM10010969_12000</name>
</gene>